<dbReference type="EMBL" id="BAABME010012559">
    <property type="protein sequence ID" value="GAA0185259.1"/>
    <property type="molecule type" value="Genomic_DNA"/>
</dbReference>
<feature type="compositionally biased region" description="Polar residues" evidence="1">
    <location>
        <begin position="196"/>
        <end position="206"/>
    </location>
</feature>
<dbReference type="Proteomes" id="UP001454036">
    <property type="component" value="Unassembled WGS sequence"/>
</dbReference>
<organism evidence="2 3">
    <name type="scientific">Lithospermum erythrorhizon</name>
    <name type="common">Purple gromwell</name>
    <name type="synonym">Lithospermum officinale var. erythrorhizon</name>
    <dbReference type="NCBI Taxonomy" id="34254"/>
    <lineage>
        <taxon>Eukaryota</taxon>
        <taxon>Viridiplantae</taxon>
        <taxon>Streptophyta</taxon>
        <taxon>Embryophyta</taxon>
        <taxon>Tracheophyta</taxon>
        <taxon>Spermatophyta</taxon>
        <taxon>Magnoliopsida</taxon>
        <taxon>eudicotyledons</taxon>
        <taxon>Gunneridae</taxon>
        <taxon>Pentapetalae</taxon>
        <taxon>asterids</taxon>
        <taxon>lamiids</taxon>
        <taxon>Boraginales</taxon>
        <taxon>Boraginaceae</taxon>
        <taxon>Boraginoideae</taxon>
        <taxon>Lithospermeae</taxon>
        <taxon>Lithospermum</taxon>
    </lineage>
</organism>
<evidence type="ECO:0000313" key="3">
    <source>
        <dbReference type="Proteomes" id="UP001454036"/>
    </source>
</evidence>
<evidence type="ECO:0000313" key="2">
    <source>
        <dbReference type="EMBL" id="GAA0185259.1"/>
    </source>
</evidence>
<dbReference type="AlphaFoldDB" id="A0AAV3RV31"/>
<evidence type="ECO:0000256" key="1">
    <source>
        <dbReference type="SAM" id="MobiDB-lite"/>
    </source>
</evidence>
<reference evidence="2 3" key="1">
    <citation type="submission" date="2024-01" db="EMBL/GenBank/DDBJ databases">
        <title>The complete chloroplast genome sequence of Lithospermum erythrorhizon: insights into the phylogenetic relationship among Boraginaceae species and the maternal lineages of purple gromwells.</title>
        <authorList>
            <person name="Okada T."/>
            <person name="Watanabe K."/>
        </authorList>
    </citation>
    <scope>NUCLEOTIDE SEQUENCE [LARGE SCALE GENOMIC DNA]</scope>
</reference>
<name>A0AAV3RV31_LITER</name>
<sequence>MGLANFHMAADDHTQVCPDAYDLKPVGTHDGKPSIRFKKIPKPADCIASTSTSIPEKKDDFEKFSKPVIRRGGVVKKWMEKLYLKNTTVEEVVTTKTLFASLLVEWGDTQPELDETVFVRDPKDKNEDALLMSDLADLEDNHAGVNGSEVNQCGEIVGQSADTKVEIAAIDLTEINVTFHVDTAPSSPKDPKRLDNTYSETVSPKDNQALGEDLAAQLIETSLDSIPYVE</sequence>
<accession>A0AAV3RV31</accession>
<feature type="region of interest" description="Disordered" evidence="1">
    <location>
        <begin position="182"/>
        <end position="209"/>
    </location>
</feature>
<protein>
    <submittedName>
        <fullName evidence="2">Uncharacterized protein</fullName>
    </submittedName>
</protein>
<proteinExistence type="predicted"/>
<gene>
    <name evidence="2" type="ORF">LIER_32547</name>
</gene>
<comment type="caution">
    <text evidence="2">The sequence shown here is derived from an EMBL/GenBank/DDBJ whole genome shotgun (WGS) entry which is preliminary data.</text>
</comment>
<keyword evidence="3" id="KW-1185">Reference proteome</keyword>